<dbReference type="GO" id="GO:0003677">
    <property type="term" value="F:DNA binding"/>
    <property type="evidence" value="ECO:0007669"/>
    <property type="project" value="InterPro"/>
</dbReference>
<dbReference type="AlphaFoldDB" id="A0A0N0GNZ6"/>
<evidence type="ECO:0000259" key="2">
    <source>
        <dbReference type="PROSITE" id="PS50943"/>
    </source>
</evidence>
<dbReference type="CDD" id="cd00093">
    <property type="entry name" value="HTH_XRE"/>
    <property type="match status" value="1"/>
</dbReference>
<dbReference type="RefSeq" id="WP_053937526.1">
    <property type="nucleotide sequence ID" value="NZ_LAQT01000007.1"/>
</dbReference>
<evidence type="ECO:0000256" key="1">
    <source>
        <dbReference type="SAM" id="MobiDB-lite"/>
    </source>
</evidence>
<reference evidence="3 4" key="1">
    <citation type="submission" date="2015-07" db="EMBL/GenBank/DDBJ databases">
        <title>Draft genome sequence of the Amantichitinum ursilacus IGB-41, a new chitin-degrading bacterium.</title>
        <authorList>
            <person name="Kirstahler P."/>
            <person name="Guenther M."/>
            <person name="Grumaz C."/>
            <person name="Rupp S."/>
            <person name="Zibek S."/>
            <person name="Sohn K."/>
        </authorList>
    </citation>
    <scope>NUCLEOTIDE SEQUENCE [LARGE SCALE GENOMIC DNA]</scope>
    <source>
        <strain evidence="3 4">IGB-41</strain>
    </source>
</reference>
<evidence type="ECO:0000313" key="3">
    <source>
        <dbReference type="EMBL" id="KPC53283.1"/>
    </source>
</evidence>
<feature type="domain" description="HTH cro/C1-type" evidence="2">
    <location>
        <begin position="15"/>
        <end position="62"/>
    </location>
</feature>
<comment type="caution">
    <text evidence="3">The sequence shown here is derived from an EMBL/GenBank/DDBJ whole genome shotgun (WGS) entry which is preliminary data.</text>
</comment>
<feature type="region of interest" description="Disordered" evidence="1">
    <location>
        <begin position="99"/>
        <end position="133"/>
    </location>
</feature>
<organism evidence="3 4">
    <name type="scientific">Amantichitinum ursilacus</name>
    <dbReference type="NCBI Taxonomy" id="857265"/>
    <lineage>
        <taxon>Bacteria</taxon>
        <taxon>Pseudomonadati</taxon>
        <taxon>Pseudomonadota</taxon>
        <taxon>Betaproteobacteria</taxon>
        <taxon>Neisseriales</taxon>
        <taxon>Chitinibacteraceae</taxon>
        <taxon>Amantichitinum</taxon>
    </lineage>
</organism>
<evidence type="ECO:0000313" key="4">
    <source>
        <dbReference type="Proteomes" id="UP000037939"/>
    </source>
</evidence>
<dbReference type="Pfam" id="PF01381">
    <property type="entry name" value="HTH_3"/>
    <property type="match status" value="1"/>
</dbReference>
<sequence length="133" mass="14733">MQYAVPDSDTLSDLMAGARKRLGLSQRQFAAQLGMQQQNYARIEKNPGAVAFDTVLLILRALYLDMHMEDVPLSYALPQQTSGPDQVAEAPVQYVFRGVQPSKRKKRDPRAKTVESAALPPASIWGNATPEEF</sequence>
<keyword evidence="4" id="KW-1185">Reference proteome</keyword>
<dbReference type="SMART" id="SM00530">
    <property type="entry name" value="HTH_XRE"/>
    <property type="match status" value="1"/>
</dbReference>
<dbReference type="PROSITE" id="PS50943">
    <property type="entry name" value="HTH_CROC1"/>
    <property type="match status" value="1"/>
</dbReference>
<dbReference type="InterPro" id="IPR010982">
    <property type="entry name" value="Lambda_DNA-bd_dom_sf"/>
</dbReference>
<dbReference type="Gene3D" id="1.10.260.40">
    <property type="entry name" value="lambda repressor-like DNA-binding domains"/>
    <property type="match status" value="1"/>
</dbReference>
<dbReference type="Proteomes" id="UP000037939">
    <property type="component" value="Unassembled WGS sequence"/>
</dbReference>
<dbReference type="EMBL" id="LAQT01000007">
    <property type="protein sequence ID" value="KPC53283.1"/>
    <property type="molecule type" value="Genomic_DNA"/>
</dbReference>
<gene>
    <name evidence="3" type="ORF">WG78_09345</name>
</gene>
<accession>A0A0N0GNZ6</accession>
<dbReference type="OrthoDB" id="5957901at2"/>
<protein>
    <submittedName>
        <fullName evidence="3">Helix-turn-helix protein</fullName>
    </submittedName>
</protein>
<name>A0A0N0GNZ6_9NEIS</name>
<dbReference type="SUPFAM" id="SSF47413">
    <property type="entry name" value="lambda repressor-like DNA-binding domains"/>
    <property type="match status" value="1"/>
</dbReference>
<dbReference type="InterPro" id="IPR001387">
    <property type="entry name" value="Cro/C1-type_HTH"/>
</dbReference>
<proteinExistence type="predicted"/>
<dbReference type="STRING" id="857265.WG78_09345"/>